<name>X1EVE3_9ZZZZ</name>
<comment type="caution">
    <text evidence="1">The sequence shown here is derived from an EMBL/GenBank/DDBJ whole genome shotgun (WGS) entry which is preliminary data.</text>
</comment>
<dbReference type="Pfam" id="PF24434">
    <property type="entry name" value="DUF7557"/>
    <property type="match status" value="1"/>
</dbReference>
<dbReference type="AlphaFoldDB" id="X1EVE3"/>
<evidence type="ECO:0000313" key="1">
    <source>
        <dbReference type="EMBL" id="GAH24280.1"/>
    </source>
</evidence>
<dbReference type="InterPro" id="IPR055979">
    <property type="entry name" value="DUF7557"/>
</dbReference>
<sequence length="72" mass="8567">MTRKIPSTIRIKKETVKKLQKMGKFGESYDDIINKILNRYRPIKHEKWRDEDLKTVGKVIKKRKIIVGTKKA</sequence>
<accession>X1EVE3</accession>
<organism evidence="1">
    <name type="scientific">marine sediment metagenome</name>
    <dbReference type="NCBI Taxonomy" id="412755"/>
    <lineage>
        <taxon>unclassified sequences</taxon>
        <taxon>metagenomes</taxon>
        <taxon>ecological metagenomes</taxon>
    </lineage>
</organism>
<proteinExistence type="predicted"/>
<dbReference type="EMBL" id="BARU01003489">
    <property type="protein sequence ID" value="GAH24280.1"/>
    <property type="molecule type" value="Genomic_DNA"/>
</dbReference>
<gene>
    <name evidence="1" type="ORF">S03H2_07531</name>
</gene>
<reference evidence="1" key="1">
    <citation type="journal article" date="2014" name="Front. Microbiol.">
        <title>High frequency of phylogenetically diverse reductive dehalogenase-homologous genes in deep subseafloor sedimentary metagenomes.</title>
        <authorList>
            <person name="Kawai M."/>
            <person name="Futagami T."/>
            <person name="Toyoda A."/>
            <person name="Takaki Y."/>
            <person name="Nishi S."/>
            <person name="Hori S."/>
            <person name="Arai W."/>
            <person name="Tsubouchi T."/>
            <person name="Morono Y."/>
            <person name="Uchiyama I."/>
            <person name="Ito T."/>
            <person name="Fujiyama A."/>
            <person name="Inagaki F."/>
            <person name="Takami H."/>
        </authorList>
    </citation>
    <scope>NUCLEOTIDE SEQUENCE</scope>
    <source>
        <strain evidence="1">Expedition CK06-06</strain>
    </source>
</reference>
<protein>
    <submittedName>
        <fullName evidence="1">Uncharacterized protein</fullName>
    </submittedName>
</protein>